<name>A0A9X2WP43_9GAMM</name>
<evidence type="ECO:0000313" key="3">
    <source>
        <dbReference type="Proteomes" id="UP001155546"/>
    </source>
</evidence>
<dbReference type="Gene3D" id="3.40.50.2000">
    <property type="entry name" value="Glycogen Phosphorylase B"/>
    <property type="match status" value="1"/>
</dbReference>
<dbReference type="EMBL" id="JAMTCD010000020">
    <property type="protein sequence ID" value="MCT7942952.1"/>
    <property type="molecule type" value="Genomic_DNA"/>
</dbReference>
<sequence length="341" mass="38726">MYDLVFVTHIPVFYKINLYNKISEKKKIFVIFIAKETVAKRSKDFISLENATFDYVVLSELAFELRNKFHSVRMLSKVLAETSYKEIIVSGWDLVEFWAAAFLNKKSRLSLALESTIHESNFIGFRGTVKKIFLSRIALVYASGSAHNDLLDALNYKGRVKLTQGVGIIRKPPINCHIPSCVNYRIAYVGRLSEEKNLDSLINVINQYPNITLELCGDGPERSKLEKIALGNVIFRGSVMNKELATIFLTSDFLVLPSRSEPWGLVVEEALYFGLPVIVSDRCGVMEILKNGDNAHIISFENFEAELKMILDSYDANVQIFYGKNLNTLYAKDVYQVNAYL</sequence>
<dbReference type="PANTHER" id="PTHR45947:SF3">
    <property type="entry name" value="SULFOQUINOVOSYL TRANSFERASE SQD2"/>
    <property type="match status" value="1"/>
</dbReference>
<dbReference type="RefSeq" id="WP_261299299.1">
    <property type="nucleotide sequence ID" value="NZ_JAMTCD010000020.1"/>
</dbReference>
<organism evidence="2 3">
    <name type="scientific">Shewanella holmiensis</name>
    <dbReference type="NCBI Taxonomy" id="2952222"/>
    <lineage>
        <taxon>Bacteria</taxon>
        <taxon>Pseudomonadati</taxon>
        <taxon>Pseudomonadota</taxon>
        <taxon>Gammaproteobacteria</taxon>
        <taxon>Alteromonadales</taxon>
        <taxon>Shewanellaceae</taxon>
        <taxon>Shewanella</taxon>
    </lineage>
</organism>
<reference evidence="2" key="1">
    <citation type="journal article" date="2023" name="Int. J. Syst. Evol. Microbiol.">
        <title>&lt;i&gt;Shewanella septentrionalis&lt;/i&gt; sp. nov. and &lt;i&gt;Shewanella holmiensis&lt;/i&gt; sp. nov., isolated from Baltic Sea water and sediments.</title>
        <authorList>
            <person name="Martin-Rodriguez A.J."/>
            <person name="Thorell K."/>
            <person name="Joffre E."/>
            <person name="Jensie-Markopoulos S."/>
            <person name="Moore E.R.B."/>
            <person name="Sjoling A."/>
        </authorList>
    </citation>
    <scope>NUCLEOTIDE SEQUENCE</scope>
    <source>
        <strain evidence="2">SP1S2-7</strain>
    </source>
</reference>
<dbReference type="SUPFAM" id="SSF53756">
    <property type="entry name" value="UDP-Glycosyltransferase/glycogen phosphorylase"/>
    <property type="match status" value="1"/>
</dbReference>
<dbReference type="GO" id="GO:0016757">
    <property type="term" value="F:glycosyltransferase activity"/>
    <property type="evidence" value="ECO:0007669"/>
    <property type="project" value="InterPro"/>
</dbReference>
<dbReference type="CDD" id="cd03801">
    <property type="entry name" value="GT4_PimA-like"/>
    <property type="match status" value="1"/>
</dbReference>
<dbReference type="Proteomes" id="UP001155546">
    <property type="component" value="Unassembled WGS sequence"/>
</dbReference>
<dbReference type="Pfam" id="PF00534">
    <property type="entry name" value="Glycos_transf_1"/>
    <property type="match status" value="1"/>
</dbReference>
<evidence type="ECO:0000259" key="1">
    <source>
        <dbReference type="Pfam" id="PF00534"/>
    </source>
</evidence>
<feature type="domain" description="Glycosyl transferase family 1" evidence="1">
    <location>
        <begin position="186"/>
        <end position="305"/>
    </location>
</feature>
<proteinExistence type="predicted"/>
<evidence type="ECO:0000313" key="2">
    <source>
        <dbReference type="EMBL" id="MCT7942952.1"/>
    </source>
</evidence>
<dbReference type="AlphaFoldDB" id="A0A9X2WP43"/>
<dbReference type="InterPro" id="IPR050194">
    <property type="entry name" value="Glycosyltransferase_grp1"/>
</dbReference>
<protein>
    <submittedName>
        <fullName evidence="2">Glycosyltransferase</fullName>
    </submittedName>
</protein>
<comment type="caution">
    <text evidence="2">The sequence shown here is derived from an EMBL/GenBank/DDBJ whole genome shotgun (WGS) entry which is preliminary data.</text>
</comment>
<gene>
    <name evidence="2" type="ORF">NE535_14280</name>
</gene>
<dbReference type="InterPro" id="IPR001296">
    <property type="entry name" value="Glyco_trans_1"/>
</dbReference>
<accession>A0A9X2WP43</accession>
<keyword evidence="3" id="KW-1185">Reference proteome</keyword>
<dbReference type="PANTHER" id="PTHR45947">
    <property type="entry name" value="SULFOQUINOVOSYL TRANSFERASE SQD2"/>
    <property type="match status" value="1"/>
</dbReference>